<keyword evidence="11" id="KW-0812">Transmembrane</keyword>
<evidence type="ECO:0000256" key="2">
    <source>
        <dbReference type="ARBA" id="ARBA00004308"/>
    </source>
</evidence>
<evidence type="ECO:0000256" key="8">
    <source>
        <dbReference type="ARBA" id="ARBA00022833"/>
    </source>
</evidence>
<gene>
    <name evidence="13" type="ORF">CARUB_v10026843mg</name>
</gene>
<feature type="domain" description="RING-type" evidence="12">
    <location>
        <begin position="110"/>
        <end position="158"/>
    </location>
</feature>
<dbReference type="InterPro" id="IPR018957">
    <property type="entry name" value="Znf_C3HC4_RING-type"/>
</dbReference>
<dbReference type="InterPro" id="IPR045103">
    <property type="entry name" value="RNF5/RNF185-like"/>
</dbReference>
<comment type="subcellular location">
    <subcellularLocation>
        <location evidence="2">Endomembrane system</location>
    </subcellularLocation>
    <subcellularLocation>
        <location evidence="11">Endoplasmic reticulum membrane</location>
        <topology evidence="11">Single-pass type IV membrane protein</topology>
    </subcellularLocation>
</comment>
<evidence type="ECO:0000256" key="11">
    <source>
        <dbReference type="RuleBase" id="RU369090"/>
    </source>
</evidence>
<proteinExistence type="predicted"/>
<comment type="pathway">
    <text evidence="3 11">Protein modification; protein ubiquitination.</text>
</comment>
<dbReference type="GO" id="GO:0061630">
    <property type="term" value="F:ubiquitin protein ligase activity"/>
    <property type="evidence" value="ECO:0007669"/>
    <property type="project" value="UniProtKB-UniRule"/>
</dbReference>
<dbReference type="InterPro" id="IPR013083">
    <property type="entry name" value="Znf_RING/FYVE/PHD"/>
</dbReference>
<dbReference type="PANTHER" id="PTHR12313">
    <property type="entry name" value="E3 UBIQUITIN-PROTEIN LIGASE RNF5-RELATED"/>
    <property type="match status" value="1"/>
</dbReference>
<dbReference type="SUPFAM" id="SSF57850">
    <property type="entry name" value="RING/U-box"/>
    <property type="match status" value="1"/>
</dbReference>
<dbReference type="InterPro" id="IPR001841">
    <property type="entry name" value="Znf_RING"/>
</dbReference>
<comment type="function">
    <text evidence="11">E3 ubiquitin-protein ligase.</text>
</comment>
<comment type="domain">
    <text evidence="11">The RING-type zinc finger domain is responsible for E3 ligase activity.</text>
</comment>
<dbReference type="EMBL" id="KB870812">
    <property type="protein sequence ID" value="EOA12567.1"/>
    <property type="molecule type" value="Genomic_DNA"/>
</dbReference>
<dbReference type="GO" id="GO:0005789">
    <property type="term" value="C:endoplasmic reticulum membrane"/>
    <property type="evidence" value="ECO:0007669"/>
    <property type="project" value="UniProtKB-SubCell"/>
</dbReference>
<evidence type="ECO:0000256" key="7">
    <source>
        <dbReference type="ARBA" id="ARBA00022786"/>
    </source>
</evidence>
<evidence type="ECO:0000256" key="4">
    <source>
        <dbReference type="ARBA" id="ARBA00022679"/>
    </source>
</evidence>
<dbReference type="SMART" id="SM00184">
    <property type="entry name" value="RING"/>
    <property type="match status" value="1"/>
</dbReference>
<dbReference type="PROSITE" id="PS00518">
    <property type="entry name" value="ZF_RING_1"/>
    <property type="match status" value="1"/>
</dbReference>
<accession>R0EU35</accession>
<dbReference type="GO" id="GO:0008270">
    <property type="term" value="F:zinc ion binding"/>
    <property type="evidence" value="ECO:0007669"/>
    <property type="project" value="UniProtKB-KW"/>
</dbReference>
<keyword evidence="7 11" id="KW-0833">Ubl conjugation pathway</keyword>
<keyword evidence="8 11" id="KW-0862">Zinc</keyword>
<evidence type="ECO:0000256" key="9">
    <source>
        <dbReference type="ARBA" id="ARBA00023136"/>
    </source>
</evidence>
<keyword evidence="9 11" id="KW-0472">Membrane</keyword>
<dbReference type="GO" id="GO:0016567">
    <property type="term" value="P:protein ubiquitination"/>
    <property type="evidence" value="ECO:0007669"/>
    <property type="project" value="UniProtKB-UniPathway"/>
</dbReference>
<name>R0EU35_9BRAS</name>
<dbReference type="UniPathway" id="UPA00143"/>
<feature type="transmembrane region" description="Helical" evidence="11">
    <location>
        <begin position="286"/>
        <end position="304"/>
    </location>
</feature>
<keyword evidence="14" id="KW-1185">Reference proteome</keyword>
<sequence>LKRKKNKYHQSLSWWSLTSTSLLSIHHNIRSLSLLRIAEISLLTPPPSLLSCFVCNRRLRYGSYYNIMEGNFFRFDAQRANGDGFVLTQKPSLSTVPTEVNSEESGCFDCNICLETAHDPVVTLCGHLFCWPCIYRWLDVQKSSSLSIIQQQNCPVCKSNISIGSLVPLYGRGMSSSSSSEAIPQRPASSPLNNLISSTSSLNPSLQHRLQAQSPRHYGGFTATESSNDLANAVMMSFLYPVIGMFGDMVHTRIFGTFTNTLAHPYRNSRLINGNNSQRMMQLEKSLHRVSIFFLCCILLCLFLF</sequence>
<keyword evidence="6 10" id="KW-0863">Zinc-finger</keyword>
<evidence type="ECO:0000256" key="5">
    <source>
        <dbReference type="ARBA" id="ARBA00022723"/>
    </source>
</evidence>
<evidence type="ECO:0000256" key="10">
    <source>
        <dbReference type="PROSITE-ProRule" id="PRU00175"/>
    </source>
</evidence>
<keyword evidence="4 11" id="KW-0808">Transferase</keyword>
<comment type="catalytic activity">
    <reaction evidence="1 11">
        <text>S-ubiquitinyl-[E2 ubiquitin-conjugating enzyme]-L-cysteine + [acceptor protein]-L-lysine = [E2 ubiquitin-conjugating enzyme]-L-cysteine + N(6)-ubiquitinyl-[acceptor protein]-L-lysine.</text>
        <dbReference type="EC" id="2.3.2.27"/>
    </reaction>
</comment>
<evidence type="ECO:0000256" key="3">
    <source>
        <dbReference type="ARBA" id="ARBA00004906"/>
    </source>
</evidence>
<organism evidence="13 14">
    <name type="scientific">Capsella rubella</name>
    <dbReference type="NCBI Taxonomy" id="81985"/>
    <lineage>
        <taxon>Eukaryota</taxon>
        <taxon>Viridiplantae</taxon>
        <taxon>Streptophyta</taxon>
        <taxon>Embryophyta</taxon>
        <taxon>Tracheophyta</taxon>
        <taxon>Spermatophyta</taxon>
        <taxon>Magnoliopsida</taxon>
        <taxon>eudicotyledons</taxon>
        <taxon>Gunneridae</taxon>
        <taxon>Pentapetalae</taxon>
        <taxon>rosids</taxon>
        <taxon>malvids</taxon>
        <taxon>Brassicales</taxon>
        <taxon>Brassicaceae</taxon>
        <taxon>Camelineae</taxon>
        <taxon>Capsella</taxon>
    </lineage>
</organism>
<dbReference type="PROSITE" id="PS50089">
    <property type="entry name" value="ZF_RING_2"/>
    <property type="match status" value="1"/>
</dbReference>
<evidence type="ECO:0000313" key="13">
    <source>
        <dbReference type="EMBL" id="EOA12567.1"/>
    </source>
</evidence>
<reference evidence="14" key="1">
    <citation type="journal article" date="2013" name="Nat. Genet.">
        <title>The Capsella rubella genome and the genomic consequences of rapid mating system evolution.</title>
        <authorList>
            <person name="Slotte T."/>
            <person name="Hazzouri K.M."/>
            <person name="Agren J.A."/>
            <person name="Koenig D."/>
            <person name="Maumus F."/>
            <person name="Guo Y.L."/>
            <person name="Steige K."/>
            <person name="Platts A.E."/>
            <person name="Escobar J.S."/>
            <person name="Newman L.K."/>
            <person name="Wang W."/>
            <person name="Mandakova T."/>
            <person name="Vello E."/>
            <person name="Smith L.M."/>
            <person name="Henz S.R."/>
            <person name="Steffen J."/>
            <person name="Takuno S."/>
            <person name="Brandvain Y."/>
            <person name="Coop G."/>
            <person name="Andolfatto P."/>
            <person name="Hu T.T."/>
            <person name="Blanchette M."/>
            <person name="Clark R.M."/>
            <person name="Quesneville H."/>
            <person name="Nordborg M."/>
            <person name="Gaut B.S."/>
            <person name="Lysak M.A."/>
            <person name="Jenkins J."/>
            <person name="Grimwood J."/>
            <person name="Chapman J."/>
            <person name="Prochnik S."/>
            <person name="Shu S."/>
            <person name="Rokhsar D."/>
            <person name="Schmutz J."/>
            <person name="Weigel D."/>
            <person name="Wright S.I."/>
        </authorList>
    </citation>
    <scope>NUCLEOTIDE SEQUENCE [LARGE SCALE GENOMIC DNA]</scope>
    <source>
        <strain evidence="14">cv. Monte Gargano</strain>
    </source>
</reference>
<keyword evidence="5 11" id="KW-0479">Metal-binding</keyword>
<dbReference type="Gene3D" id="3.30.40.10">
    <property type="entry name" value="Zinc/RING finger domain, C3HC4 (zinc finger)"/>
    <property type="match status" value="1"/>
</dbReference>
<protein>
    <recommendedName>
        <fullName evidence="11">E3 ubiquitin-protein ligase RMA</fullName>
        <ecNumber evidence="11">2.3.2.27</ecNumber>
    </recommendedName>
    <alternativeName>
        <fullName evidence="11">Protein RING membrane-anchor</fullName>
    </alternativeName>
    <alternativeName>
        <fullName evidence="11">RING-type E3 ubiquitin transferase RMA</fullName>
    </alternativeName>
</protein>
<keyword evidence="11" id="KW-1133">Transmembrane helix</keyword>
<dbReference type="EC" id="2.3.2.27" evidence="11"/>
<dbReference type="eggNOG" id="KOG0823">
    <property type="taxonomic scope" value="Eukaryota"/>
</dbReference>
<dbReference type="KEGG" id="crb:17876260"/>
<evidence type="ECO:0000256" key="6">
    <source>
        <dbReference type="ARBA" id="ARBA00022771"/>
    </source>
</evidence>
<keyword evidence="11" id="KW-0256">Endoplasmic reticulum</keyword>
<evidence type="ECO:0000313" key="14">
    <source>
        <dbReference type="Proteomes" id="UP000029121"/>
    </source>
</evidence>
<evidence type="ECO:0000259" key="12">
    <source>
        <dbReference type="PROSITE" id="PS50089"/>
    </source>
</evidence>
<dbReference type="Pfam" id="PF00097">
    <property type="entry name" value="zf-C3HC4"/>
    <property type="match status" value="1"/>
</dbReference>
<dbReference type="GO" id="GO:0006511">
    <property type="term" value="P:ubiquitin-dependent protein catabolic process"/>
    <property type="evidence" value="ECO:0007669"/>
    <property type="project" value="UniProtKB-UniRule"/>
</dbReference>
<feature type="non-terminal residue" evidence="13">
    <location>
        <position position="1"/>
    </location>
</feature>
<dbReference type="OrthoDB" id="6270329at2759"/>
<dbReference type="Proteomes" id="UP000029121">
    <property type="component" value="Unassembled WGS sequence"/>
</dbReference>
<dbReference type="CDD" id="cd16745">
    <property type="entry name" value="RING-HC_AtRMA-like"/>
    <property type="match status" value="1"/>
</dbReference>
<dbReference type="InterPro" id="IPR017907">
    <property type="entry name" value="Znf_RING_CS"/>
</dbReference>
<dbReference type="AlphaFoldDB" id="R0EU35"/>
<evidence type="ECO:0000256" key="1">
    <source>
        <dbReference type="ARBA" id="ARBA00000900"/>
    </source>
</evidence>